<comment type="caution">
    <text evidence="2">The sequence shown here is derived from an EMBL/GenBank/DDBJ whole genome shotgun (WGS) entry which is preliminary data.</text>
</comment>
<dbReference type="PANTHER" id="PTHR11552:SF226">
    <property type="entry name" value="RE28171P"/>
    <property type="match status" value="1"/>
</dbReference>
<comment type="similarity">
    <text evidence="1">Belongs to the GMC oxidoreductase family.</text>
</comment>
<proteinExistence type="inferred from homology"/>
<name>A0AAV8WX90_9CUCU</name>
<protein>
    <recommendedName>
        <fullName evidence="4">Glucose-methanol-choline oxidoreductase N-terminal domain-containing protein</fullName>
    </recommendedName>
</protein>
<dbReference type="Proteomes" id="UP001162156">
    <property type="component" value="Unassembled WGS sequence"/>
</dbReference>
<evidence type="ECO:0000313" key="3">
    <source>
        <dbReference type="Proteomes" id="UP001162156"/>
    </source>
</evidence>
<reference evidence="2" key="1">
    <citation type="journal article" date="2023" name="Insect Mol. Biol.">
        <title>Genome sequencing provides insights into the evolution of gene families encoding plant cell wall-degrading enzymes in longhorned beetles.</title>
        <authorList>
            <person name="Shin N.R."/>
            <person name="Okamura Y."/>
            <person name="Kirsch R."/>
            <person name="Pauchet Y."/>
        </authorList>
    </citation>
    <scope>NUCLEOTIDE SEQUENCE</scope>
    <source>
        <strain evidence="2">RBIC_L_NR</strain>
    </source>
</reference>
<dbReference type="InterPro" id="IPR036188">
    <property type="entry name" value="FAD/NAD-bd_sf"/>
</dbReference>
<evidence type="ECO:0000256" key="1">
    <source>
        <dbReference type="ARBA" id="ARBA00010790"/>
    </source>
</evidence>
<gene>
    <name evidence="2" type="ORF">NQ314_015752</name>
</gene>
<dbReference type="EMBL" id="JANEYF010004391">
    <property type="protein sequence ID" value="KAJ8931343.1"/>
    <property type="molecule type" value="Genomic_DNA"/>
</dbReference>
<evidence type="ECO:0008006" key="4">
    <source>
        <dbReference type="Google" id="ProtNLM"/>
    </source>
</evidence>
<organism evidence="2 3">
    <name type="scientific">Rhamnusium bicolor</name>
    <dbReference type="NCBI Taxonomy" id="1586634"/>
    <lineage>
        <taxon>Eukaryota</taxon>
        <taxon>Metazoa</taxon>
        <taxon>Ecdysozoa</taxon>
        <taxon>Arthropoda</taxon>
        <taxon>Hexapoda</taxon>
        <taxon>Insecta</taxon>
        <taxon>Pterygota</taxon>
        <taxon>Neoptera</taxon>
        <taxon>Endopterygota</taxon>
        <taxon>Coleoptera</taxon>
        <taxon>Polyphaga</taxon>
        <taxon>Cucujiformia</taxon>
        <taxon>Chrysomeloidea</taxon>
        <taxon>Cerambycidae</taxon>
        <taxon>Lepturinae</taxon>
        <taxon>Rhagiini</taxon>
        <taxon>Rhamnusium</taxon>
    </lineage>
</organism>
<evidence type="ECO:0000313" key="2">
    <source>
        <dbReference type="EMBL" id="KAJ8931343.1"/>
    </source>
</evidence>
<dbReference type="SUPFAM" id="SSF51905">
    <property type="entry name" value="FAD/NAD(P)-binding domain"/>
    <property type="match status" value="1"/>
</dbReference>
<dbReference type="AlphaFoldDB" id="A0AAV8WX90"/>
<sequence>MTICISNLITVRPEYDFIVVGGGSAGAVVASRLSEIANWTVLLLEAGGDENEITDIPSLSGYMQMSRVRLDVPNVTAWRITLLLSNDWR</sequence>
<dbReference type="GO" id="GO:0016491">
    <property type="term" value="F:oxidoreductase activity"/>
    <property type="evidence" value="ECO:0007669"/>
    <property type="project" value="TreeGrafter"/>
</dbReference>
<dbReference type="InterPro" id="IPR012132">
    <property type="entry name" value="GMC_OxRdtase"/>
</dbReference>
<dbReference type="Gene3D" id="3.50.50.60">
    <property type="entry name" value="FAD/NAD(P)-binding domain"/>
    <property type="match status" value="1"/>
</dbReference>
<keyword evidence="3" id="KW-1185">Reference proteome</keyword>
<dbReference type="GO" id="GO:0050660">
    <property type="term" value="F:flavin adenine dinucleotide binding"/>
    <property type="evidence" value="ECO:0007669"/>
    <property type="project" value="InterPro"/>
</dbReference>
<dbReference type="PANTHER" id="PTHR11552">
    <property type="entry name" value="GLUCOSE-METHANOL-CHOLINE GMC OXIDOREDUCTASE"/>
    <property type="match status" value="1"/>
</dbReference>
<accession>A0AAV8WX90</accession>